<keyword evidence="2" id="KW-1185">Reference proteome</keyword>
<protein>
    <submittedName>
        <fullName evidence="1">Uncharacterized protein</fullName>
    </submittedName>
</protein>
<dbReference type="RefSeq" id="WP_289455508.1">
    <property type="nucleotide sequence ID" value="NZ_JAUCGQ010000001.1"/>
</dbReference>
<comment type="caution">
    <text evidence="1">The sequence shown here is derived from an EMBL/GenBank/DDBJ whole genome shotgun (WGS) entry which is preliminary data.</text>
</comment>
<evidence type="ECO:0000313" key="2">
    <source>
        <dbReference type="Proteomes" id="UP001529338"/>
    </source>
</evidence>
<dbReference type="Proteomes" id="UP001529338">
    <property type="component" value="Unassembled WGS sequence"/>
</dbReference>
<sequence length="149" mass="16041">MPNDAIPADGLLELEGVFRMRVAPGWTLTGIPGSRYKVSDDEREVDVSLRRTDGPPDDARATVLAFARLKGASGDVTVVTPQDEDGARAFAWFTAAAEDWVAAVLCHGRFTVLGSTHGPAGDHDAIADGERMLSTLGPSSPRRRWLRAR</sequence>
<organism evidence="1 2">
    <name type="scientific">Cellulomonas alba</name>
    <dbReference type="NCBI Taxonomy" id="3053467"/>
    <lineage>
        <taxon>Bacteria</taxon>
        <taxon>Bacillati</taxon>
        <taxon>Actinomycetota</taxon>
        <taxon>Actinomycetes</taxon>
        <taxon>Micrococcales</taxon>
        <taxon>Cellulomonadaceae</taxon>
        <taxon>Cellulomonas</taxon>
    </lineage>
</organism>
<proteinExistence type="predicted"/>
<dbReference type="EMBL" id="JAUCGQ010000001">
    <property type="protein sequence ID" value="MDM7855651.1"/>
    <property type="molecule type" value="Genomic_DNA"/>
</dbReference>
<accession>A0ABT7SHK1</accession>
<gene>
    <name evidence="1" type="ORF">QRT04_11995</name>
</gene>
<evidence type="ECO:0000313" key="1">
    <source>
        <dbReference type="EMBL" id="MDM7855651.1"/>
    </source>
</evidence>
<reference evidence="1 2" key="1">
    <citation type="submission" date="2023-06" db="EMBL/GenBank/DDBJ databases">
        <title>Cellulomonas sp. MW4 Whole genome sequence.</title>
        <authorList>
            <person name="Park S."/>
        </authorList>
    </citation>
    <scope>NUCLEOTIDE SEQUENCE [LARGE SCALE GENOMIC DNA]</scope>
    <source>
        <strain evidence="1 2">MW4</strain>
    </source>
</reference>
<name>A0ABT7SHK1_9CELL</name>